<dbReference type="EMBL" id="AP027272">
    <property type="protein sequence ID" value="BDX05564.1"/>
    <property type="molecule type" value="Genomic_DNA"/>
</dbReference>
<dbReference type="Gene3D" id="2.40.320.10">
    <property type="entry name" value="Hypothetical Protein Pfu-838710-001"/>
    <property type="match status" value="1"/>
</dbReference>
<dbReference type="Pfam" id="PF01928">
    <property type="entry name" value="CYTH"/>
    <property type="match status" value="1"/>
</dbReference>
<dbReference type="Proteomes" id="UP001333710">
    <property type="component" value="Chromosome"/>
</dbReference>
<proteinExistence type="predicted"/>
<dbReference type="SMART" id="SM01118">
    <property type="entry name" value="CYTH"/>
    <property type="match status" value="1"/>
</dbReference>
<sequence>MDSEIELKLLVTADAESKIREQFLPQLKASIEHESVQLYNSYYDTPEHALRQHGMGLRVRGNNGDYEQTIKSKDGSVGGLHKRAEHNVDIPSNQLDIALFPDGIWPEALNIEELKQQLTTLFSTHFRREQYQIRLPDGSHVEMVFDSGEIETDKYHTPVCEVELELKKGQSDALFQLARQLLDIIPFRLGYKSKAQRGYELFLGEEAEMAHIRPEFKLGKEDSLQEAFIILMSELVQYWQYYEQRFVELGKVRDIVELVAIMRLMKRNLKLFEKHLSCAEFSELSLQLKEQLKYWDWVDELADIKELLSKKGFYRKKLQKQEVVMRHLQARQTQLLEMHQPLQLLHQSSYARLQLNILEMLTHKPWTNAPLWQEESINRLAKKAIREELKSIFSLFHFETKESVKAYLKNLPALNKVVEIQTLLAGAVGNRTGQSLKTWTDLLDGAEELKVLHTLEKNLRKLFSEGEDSLIHWCVAKQESLLEVMELSREAALLAQAEAL</sequence>
<dbReference type="GO" id="GO:0050355">
    <property type="term" value="F:inorganic triphosphate phosphatase activity"/>
    <property type="evidence" value="ECO:0007669"/>
    <property type="project" value="InterPro"/>
</dbReference>
<reference evidence="2" key="1">
    <citation type="submission" date="2023-01" db="EMBL/GenBank/DDBJ databases">
        <title>Complete genome sequence of Planctobacterium marinum strain Dej080120_11.</title>
        <authorList>
            <person name="Ueki S."/>
            <person name="Maruyama F."/>
        </authorList>
    </citation>
    <scope>NUCLEOTIDE SEQUENCE</scope>
    <source>
        <strain evidence="2">Dej080120_11</strain>
    </source>
</reference>
<evidence type="ECO:0000313" key="2">
    <source>
        <dbReference type="EMBL" id="BDX05564.1"/>
    </source>
</evidence>
<dbReference type="PANTHER" id="PTHR39569">
    <property type="entry name" value="INORGANIC TRIPHOSPHATASE"/>
    <property type="match status" value="1"/>
</dbReference>
<dbReference type="CDD" id="cd07756">
    <property type="entry name" value="CYTH-like_Pase_CHAD"/>
    <property type="match status" value="1"/>
</dbReference>
<dbReference type="GO" id="GO:0046872">
    <property type="term" value="F:metal ion binding"/>
    <property type="evidence" value="ECO:0007669"/>
    <property type="project" value="TreeGrafter"/>
</dbReference>
<gene>
    <name evidence="2" type="ORF">MACH26_10850</name>
</gene>
<dbReference type="SUPFAM" id="SSF55154">
    <property type="entry name" value="CYTH-like phosphatases"/>
    <property type="match status" value="1"/>
</dbReference>
<dbReference type="AlphaFoldDB" id="A0AA48HPF2"/>
<evidence type="ECO:0000259" key="1">
    <source>
        <dbReference type="PROSITE" id="PS51707"/>
    </source>
</evidence>
<evidence type="ECO:0000313" key="3">
    <source>
        <dbReference type="Proteomes" id="UP001333710"/>
    </source>
</evidence>
<feature type="domain" description="CYTH" evidence="1">
    <location>
        <begin position="2"/>
        <end position="205"/>
    </location>
</feature>
<dbReference type="PROSITE" id="PS51707">
    <property type="entry name" value="CYTH"/>
    <property type="match status" value="1"/>
</dbReference>
<keyword evidence="3" id="KW-1185">Reference proteome</keyword>
<dbReference type="InterPro" id="IPR033469">
    <property type="entry name" value="CYTH-like_dom_sf"/>
</dbReference>
<dbReference type="InterPro" id="IPR023577">
    <property type="entry name" value="CYTH_domain"/>
</dbReference>
<dbReference type="InterPro" id="IPR039013">
    <property type="entry name" value="YgiF"/>
</dbReference>
<dbReference type="KEGG" id="pmaw:MACH26_10850"/>
<organism evidence="2 3">
    <name type="scientific">Planctobacterium marinum</name>
    <dbReference type="NCBI Taxonomy" id="1631968"/>
    <lineage>
        <taxon>Bacteria</taxon>
        <taxon>Pseudomonadati</taxon>
        <taxon>Pseudomonadota</taxon>
        <taxon>Gammaproteobacteria</taxon>
        <taxon>Alteromonadales</taxon>
        <taxon>Alteromonadaceae</taxon>
        <taxon>Planctobacterium</taxon>
    </lineage>
</organism>
<accession>A0AA48HPF2</accession>
<dbReference type="PANTHER" id="PTHR39569:SF1">
    <property type="entry name" value="INORGANIC TRIPHOSPHATASE"/>
    <property type="match status" value="1"/>
</dbReference>
<protein>
    <submittedName>
        <fullName evidence="2">Inorganic triphosphatase</fullName>
    </submittedName>
</protein>
<name>A0AA48HPF2_9ALTE</name>
<dbReference type="RefSeq" id="WP_338291543.1">
    <property type="nucleotide sequence ID" value="NZ_AP027272.1"/>
</dbReference>